<dbReference type="PROSITE" id="PS00086">
    <property type="entry name" value="CYTOCHROME_P450"/>
    <property type="match status" value="1"/>
</dbReference>
<dbReference type="SUPFAM" id="SSF48264">
    <property type="entry name" value="Cytochrome P450"/>
    <property type="match status" value="1"/>
</dbReference>
<evidence type="ECO:0000313" key="3">
    <source>
        <dbReference type="EMBL" id="MEV5511065.1"/>
    </source>
</evidence>
<evidence type="ECO:0000256" key="1">
    <source>
        <dbReference type="ARBA" id="ARBA00010617"/>
    </source>
</evidence>
<reference evidence="3 4" key="1">
    <citation type="submission" date="2024-06" db="EMBL/GenBank/DDBJ databases">
        <title>The Natural Products Discovery Center: Release of the First 8490 Sequenced Strains for Exploring Actinobacteria Biosynthetic Diversity.</title>
        <authorList>
            <person name="Kalkreuter E."/>
            <person name="Kautsar S.A."/>
            <person name="Yang D."/>
            <person name="Bader C.D."/>
            <person name="Teijaro C.N."/>
            <person name="Fluegel L."/>
            <person name="Davis C.M."/>
            <person name="Simpson J.R."/>
            <person name="Lauterbach L."/>
            <person name="Steele A.D."/>
            <person name="Gui C."/>
            <person name="Meng S."/>
            <person name="Li G."/>
            <person name="Viehrig K."/>
            <person name="Ye F."/>
            <person name="Su P."/>
            <person name="Kiefer A.F."/>
            <person name="Nichols A."/>
            <person name="Cepeda A.J."/>
            <person name="Yan W."/>
            <person name="Fan B."/>
            <person name="Jiang Y."/>
            <person name="Adhikari A."/>
            <person name="Zheng C.-J."/>
            <person name="Schuster L."/>
            <person name="Cowan T.M."/>
            <person name="Smanski M.J."/>
            <person name="Chevrette M.G."/>
            <person name="De Carvalho L.P.S."/>
            <person name="Shen B."/>
        </authorList>
    </citation>
    <scope>NUCLEOTIDE SEQUENCE [LARGE SCALE GENOMIC DNA]</scope>
    <source>
        <strain evidence="3 4">NPDC052347</strain>
    </source>
</reference>
<dbReference type="Gene3D" id="1.10.630.10">
    <property type="entry name" value="Cytochrome P450"/>
    <property type="match status" value="1"/>
</dbReference>
<dbReference type="InterPro" id="IPR017972">
    <property type="entry name" value="Cyt_P450_CS"/>
</dbReference>
<accession>A0ABV3K7R2</accession>
<dbReference type="InterPro" id="IPR002397">
    <property type="entry name" value="Cyt_P450_B"/>
</dbReference>
<dbReference type="PANTHER" id="PTHR46696:SF4">
    <property type="entry name" value="BIOTIN BIOSYNTHESIS CYTOCHROME P450"/>
    <property type="match status" value="1"/>
</dbReference>
<dbReference type="CDD" id="cd11032">
    <property type="entry name" value="P450_EryK-like"/>
    <property type="match status" value="1"/>
</dbReference>
<comment type="caution">
    <text evidence="3">The sequence shown here is derived from an EMBL/GenBank/DDBJ whole genome shotgun (WGS) entry which is preliminary data.</text>
</comment>
<name>A0ABV3K7R2_STRON</name>
<keyword evidence="2" id="KW-0560">Oxidoreductase</keyword>
<dbReference type="PANTHER" id="PTHR46696">
    <property type="entry name" value="P450, PUTATIVE (EUROFUNG)-RELATED"/>
    <property type="match status" value="1"/>
</dbReference>
<keyword evidence="2" id="KW-0479">Metal-binding</keyword>
<organism evidence="3 4">
    <name type="scientific">Streptomyces orinoci</name>
    <name type="common">Streptoverticillium orinoci</name>
    <dbReference type="NCBI Taxonomy" id="67339"/>
    <lineage>
        <taxon>Bacteria</taxon>
        <taxon>Bacillati</taxon>
        <taxon>Actinomycetota</taxon>
        <taxon>Actinomycetes</taxon>
        <taxon>Kitasatosporales</taxon>
        <taxon>Streptomycetaceae</taxon>
        <taxon>Streptomyces</taxon>
    </lineage>
</organism>
<dbReference type="PRINTS" id="PR00359">
    <property type="entry name" value="BP450"/>
</dbReference>
<keyword evidence="2" id="KW-0503">Monooxygenase</keyword>
<dbReference type="InterPro" id="IPR036396">
    <property type="entry name" value="Cyt_P450_sf"/>
</dbReference>
<dbReference type="Pfam" id="PF00067">
    <property type="entry name" value="p450"/>
    <property type="match status" value="2"/>
</dbReference>
<dbReference type="InterPro" id="IPR001128">
    <property type="entry name" value="Cyt_P450"/>
</dbReference>
<keyword evidence="2" id="KW-0349">Heme</keyword>
<keyword evidence="4" id="KW-1185">Reference proteome</keyword>
<keyword evidence="2" id="KW-0408">Iron</keyword>
<evidence type="ECO:0000313" key="4">
    <source>
        <dbReference type="Proteomes" id="UP001552594"/>
    </source>
</evidence>
<evidence type="ECO:0000256" key="2">
    <source>
        <dbReference type="RuleBase" id="RU000461"/>
    </source>
</evidence>
<gene>
    <name evidence="3" type="ORF">AB0L16_32405</name>
</gene>
<sequence length="403" mass="44190">MTQLADRWGVNPEFFWMWGHRPEGPVKVDESGVVHVYGHAEILEVYGDPRVYSSNVEALLFGAPEGETLSEGALSAADPPKHTKLRKIVSRAFTPKLVAGLEPRIAEVTGQLLDEAAGKGRLELVGDLAYPMPVMVIADMLGVPRSDRDLFKQWVDTILTAAGEVNVEDAVKDSPDTRREDEDVAAAMGQVPELMEYLRAHAAERRTKPREDLLTKLVEAEVDGERLSDSQVVNFSRELLVAGHLTTSATIANMLLCLDAHPEQFARVRANPGLIPGAAEETLRFLGPLAASVRATAEDTELAGVKVPKKSLVRLWLGAGSRDERVFERPGEFDPGRDPNPHLGFGRGIHFCIGAPLARLESSVCLRMLLDRYPGLRADPDERPEFLGLDDLLAVSKLEMLTN</sequence>
<comment type="similarity">
    <text evidence="1 2">Belongs to the cytochrome P450 family.</text>
</comment>
<dbReference type="EMBL" id="JBFAUK010000049">
    <property type="protein sequence ID" value="MEV5511065.1"/>
    <property type="molecule type" value="Genomic_DNA"/>
</dbReference>
<dbReference type="RefSeq" id="WP_109279245.1">
    <property type="nucleotide sequence ID" value="NZ_JBFAUK010000049.1"/>
</dbReference>
<proteinExistence type="inferred from homology"/>
<protein>
    <submittedName>
        <fullName evidence="3">Cytochrome P450</fullName>
    </submittedName>
</protein>
<dbReference type="Proteomes" id="UP001552594">
    <property type="component" value="Unassembled WGS sequence"/>
</dbReference>